<feature type="signal peptide" evidence="1">
    <location>
        <begin position="1"/>
        <end position="22"/>
    </location>
</feature>
<dbReference type="SUPFAM" id="SSF89260">
    <property type="entry name" value="Collagen-binding domain"/>
    <property type="match status" value="1"/>
</dbReference>
<evidence type="ECO:0000313" key="3">
    <source>
        <dbReference type="Proteomes" id="UP000000370"/>
    </source>
</evidence>
<reference evidence="3" key="1">
    <citation type="submission" date="2007-11" db="EMBL/GenBank/DDBJ databases">
        <title>Complete genome sequence of Clostridium phytofermentans ISDg.</title>
        <authorList>
            <person name="Leschine S.B."/>
            <person name="Warnick T.A."/>
            <person name="Blanchard J.L."/>
            <person name="Schnell D.J."/>
            <person name="Petit E.L."/>
            <person name="LaTouf W.G."/>
            <person name="Copeland A."/>
            <person name="Lucas S."/>
            <person name="Lapidus A."/>
            <person name="Barry K."/>
            <person name="Glavina del Rio T."/>
            <person name="Dalin E."/>
            <person name="Tice H."/>
            <person name="Pitluck S."/>
            <person name="Kiss H."/>
            <person name="Brettin T."/>
            <person name="Bruce D."/>
            <person name="Detter J.C."/>
            <person name="Han C."/>
            <person name="Kuske C."/>
            <person name="Schmutz J."/>
            <person name="Larimer F."/>
            <person name="Land M."/>
            <person name="Hauser L."/>
            <person name="Kyrpides N."/>
            <person name="Kim E.A."/>
            <person name="Richardson P."/>
        </authorList>
    </citation>
    <scope>NUCLEOTIDE SEQUENCE [LARGE SCALE GENOMIC DNA]</scope>
    <source>
        <strain evidence="3">ATCC 700394 / DSM 18823 / ISDg</strain>
    </source>
</reference>
<accession>A9KN68</accession>
<evidence type="ECO:0000313" key="2">
    <source>
        <dbReference type="EMBL" id="ABX41567.1"/>
    </source>
</evidence>
<feature type="chain" id="PRO_5002737225" evidence="1">
    <location>
        <begin position="23"/>
        <end position="365"/>
    </location>
</feature>
<evidence type="ECO:0000256" key="1">
    <source>
        <dbReference type="SAM" id="SignalP"/>
    </source>
</evidence>
<keyword evidence="1" id="KW-0732">Signal</keyword>
<organism evidence="2 3">
    <name type="scientific">Lachnoclostridium phytofermentans (strain ATCC 700394 / DSM 18823 / ISDg)</name>
    <name type="common">Clostridium phytofermentans</name>
    <dbReference type="NCBI Taxonomy" id="357809"/>
    <lineage>
        <taxon>Bacteria</taxon>
        <taxon>Bacillati</taxon>
        <taxon>Bacillota</taxon>
        <taxon>Clostridia</taxon>
        <taxon>Lachnospirales</taxon>
        <taxon>Lachnospiraceae</taxon>
    </lineage>
</organism>
<dbReference type="EMBL" id="CP000885">
    <property type="protein sequence ID" value="ABX41567.1"/>
    <property type="molecule type" value="Genomic_DNA"/>
</dbReference>
<dbReference type="KEGG" id="cpy:Cphy_1189"/>
<dbReference type="Proteomes" id="UP000000370">
    <property type="component" value="Chromosome"/>
</dbReference>
<protein>
    <submittedName>
        <fullName evidence="2">Peptidase domain protein</fullName>
    </submittedName>
</protein>
<dbReference type="OrthoDB" id="2049816at2"/>
<dbReference type="RefSeq" id="WP_012199215.1">
    <property type="nucleotide sequence ID" value="NC_010001.1"/>
</dbReference>
<sequence precursor="true">MKKVLLIILSLMLIIPSGKVYAEESVINAYTTAKEDAVVNTITFPEEEKTYSEELKLSKGALIVNVADTQDTKYSMFTLTIYSDAQKKTKVGYSVSRFYGDKETQKNIEIPKDGTYTVVYELSRRNDPQEISFDVTYSEVLNKDQTLKKGETVVGYLSSNLKETLYKITIEETGYINVKMETDEPYGGVAYMSFLDSKKKELEKEEYVNVQRKDTMYYGVKKGTYYIKVRSSLGIYSISYSFQKVKDNGAAKKADATTLSVGGKAMSGVILADSKDTTAEWFKFTLKESTKIEIKYSGNTNSNMRFEIESDSVKFILGSFNITNAKKEDSAKFTKALPKGTYYIKVYKGTSGTSGNYNVQVVKEK</sequence>
<dbReference type="STRING" id="357809.Cphy_1189"/>
<dbReference type="Gene3D" id="2.60.120.380">
    <property type="match status" value="2"/>
</dbReference>
<gene>
    <name evidence="2" type="ordered locus">Cphy_1189</name>
</gene>
<dbReference type="AlphaFoldDB" id="A9KN68"/>
<name>A9KN68_LACP7</name>
<dbReference type="HOGENOM" id="CLU_709490_0_0_9"/>
<keyword evidence="3" id="KW-1185">Reference proteome</keyword>
<dbReference type="eggNOG" id="ENOG50339VN">
    <property type="taxonomic scope" value="Bacteria"/>
</dbReference>
<proteinExistence type="predicted"/>